<feature type="compositionally biased region" description="Polar residues" evidence="1">
    <location>
        <begin position="1"/>
        <end position="11"/>
    </location>
</feature>
<comment type="caution">
    <text evidence="2">The sequence shown here is derived from an EMBL/GenBank/DDBJ whole genome shotgun (WGS) entry which is preliminary data.</text>
</comment>
<dbReference type="EMBL" id="BLXT01004603">
    <property type="protein sequence ID" value="GFO15047.1"/>
    <property type="molecule type" value="Genomic_DNA"/>
</dbReference>
<reference evidence="2 3" key="1">
    <citation type="journal article" date="2021" name="Elife">
        <title>Chloroplast acquisition without the gene transfer in kleptoplastic sea slugs, Plakobranchus ocellatus.</title>
        <authorList>
            <person name="Maeda T."/>
            <person name="Takahashi S."/>
            <person name="Yoshida T."/>
            <person name="Shimamura S."/>
            <person name="Takaki Y."/>
            <person name="Nagai Y."/>
            <person name="Toyoda A."/>
            <person name="Suzuki Y."/>
            <person name="Arimoto A."/>
            <person name="Ishii H."/>
            <person name="Satoh N."/>
            <person name="Nishiyama T."/>
            <person name="Hasebe M."/>
            <person name="Maruyama T."/>
            <person name="Minagawa J."/>
            <person name="Obokata J."/>
            <person name="Shigenobu S."/>
        </authorList>
    </citation>
    <scope>NUCLEOTIDE SEQUENCE [LARGE SCALE GENOMIC DNA]</scope>
</reference>
<dbReference type="Proteomes" id="UP000735302">
    <property type="component" value="Unassembled WGS sequence"/>
</dbReference>
<accession>A0AAV4B7I4</accession>
<sequence>MSSFSEKNPASSPAHLGSSPQTQKRALDKSYCWLRGLLGYGDLLNMTTLATSNTHSSRFLTPVLAIAIELVLIAAHWEQDVVQRIRALKGQDNDIDLNFVLTPTHLDVPRMTYATQIHLQATP</sequence>
<proteinExistence type="predicted"/>
<evidence type="ECO:0000313" key="2">
    <source>
        <dbReference type="EMBL" id="GFO15047.1"/>
    </source>
</evidence>
<dbReference type="AlphaFoldDB" id="A0AAV4B7I4"/>
<gene>
    <name evidence="2" type="ORF">PoB_004155200</name>
</gene>
<protein>
    <submittedName>
        <fullName evidence="2">Uncharacterized protein</fullName>
    </submittedName>
</protein>
<evidence type="ECO:0000313" key="3">
    <source>
        <dbReference type="Proteomes" id="UP000735302"/>
    </source>
</evidence>
<organism evidence="2 3">
    <name type="scientific">Plakobranchus ocellatus</name>
    <dbReference type="NCBI Taxonomy" id="259542"/>
    <lineage>
        <taxon>Eukaryota</taxon>
        <taxon>Metazoa</taxon>
        <taxon>Spiralia</taxon>
        <taxon>Lophotrochozoa</taxon>
        <taxon>Mollusca</taxon>
        <taxon>Gastropoda</taxon>
        <taxon>Heterobranchia</taxon>
        <taxon>Euthyneura</taxon>
        <taxon>Panpulmonata</taxon>
        <taxon>Sacoglossa</taxon>
        <taxon>Placobranchoidea</taxon>
        <taxon>Plakobranchidae</taxon>
        <taxon>Plakobranchus</taxon>
    </lineage>
</organism>
<name>A0AAV4B7I4_9GAST</name>
<keyword evidence="3" id="KW-1185">Reference proteome</keyword>
<feature type="region of interest" description="Disordered" evidence="1">
    <location>
        <begin position="1"/>
        <end position="22"/>
    </location>
</feature>
<evidence type="ECO:0000256" key="1">
    <source>
        <dbReference type="SAM" id="MobiDB-lite"/>
    </source>
</evidence>